<dbReference type="AlphaFoldDB" id="A0A2U0SJQ3"/>
<keyword evidence="1 3" id="KW-0378">Hydrolase</keyword>
<evidence type="ECO:0000256" key="1">
    <source>
        <dbReference type="ARBA" id="ARBA00022801"/>
    </source>
</evidence>
<evidence type="ECO:0000313" key="4">
    <source>
        <dbReference type="Proteomes" id="UP000245890"/>
    </source>
</evidence>
<dbReference type="InterPro" id="IPR049492">
    <property type="entry name" value="BD-FAE-like_dom"/>
</dbReference>
<dbReference type="RefSeq" id="WP_116470941.1">
    <property type="nucleotide sequence ID" value="NZ_QENQ01000001.1"/>
</dbReference>
<sequence>MAALRAPEPLDIPASRVPIPAGWHRGEAIDLWPGAPPGGCFVPSPRAPELPESFRTGIDRPQLRLFRPAMPNGAALLVLPGGGYGFVSIRNEGLDIADAFCARGYAVFVLTYRLPAEGWSARADVPLMDAQRAMRLVRARATAEGFDPAAVAVLGFSAGGHLAASLLTGAEETLYAAVDAADALSAHPMAGGLFYPVVAMDGADAHPGSREALLGETPEAALLARRSPATRITGATPPIFLVHAMDDALVPFGNSVLLAEAMQQAGRPVELHLFHEGGHGFGTGPRNAGAGQWTALFDAWLRRADTVSWPDRA</sequence>
<comment type="caution">
    <text evidence="3">The sequence shown here is derived from an EMBL/GenBank/DDBJ whole genome shotgun (WGS) entry which is preliminary data.</text>
</comment>
<dbReference type="GO" id="GO:0016787">
    <property type="term" value="F:hydrolase activity"/>
    <property type="evidence" value="ECO:0007669"/>
    <property type="project" value="UniProtKB-KW"/>
</dbReference>
<organism evidence="3 4">
    <name type="scientific">Sphingomonas pokkalii</name>
    <dbReference type="NCBI Taxonomy" id="2175090"/>
    <lineage>
        <taxon>Bacteria</taxon>
        <taxon>Pseudomonadati</taxon>
        <taxon>Pseudomonadota</taxon>
        <taxon>Alphaproteobacteria</taxon>
        <taxon>Sphingomonadales</taxon>
        <taxon>Sphingomonadaceae</taxon>
        <taxon>Sphingomonas</taxon>
    </lineage>
</organism>
<dbReference type="Gene3D" id="3.40.50.1820">
    <property type="entry name" value="alpha/beta hydrolase"/>
    <property type="match status" value="1"/>
</dbReference>
<reference evidence="3 4" key="1">
    <citation type="submission" date="2018-05" db="EMBL/GenBank/DDBJ databases">
        <title>Description of Sphingomonas pokkalii sp nov, isolated from the rhizosphere of saline tolerant pokkali rice and its draft genome analysis.</title>
        <authorList>
            <person name="Menon R."/>
            <person name="Kumari S."/>
            <person name="Rameshkumar N."/>
        </authorList>
    </citation>
    <scope>NUCLEOTIDE SEQUENCE [LARGE SCALE GENOMIC DNA]</scope>
    <source>
        <strain evidence="3 4">L3B27</strain>
    </source>
</reference>
<evidence type="ECO:0000313" key="3">
    <source>
        <dbReference type="EMBL" id="PVX31559.1"/>
    </source>
</evidence>
<feature type="domain" description="BD-FAE-like" evidence="2">
    <location>
        <begin position="95"/>
        <end position="261"/>
    </location>
</feature>
<gene>
    <name evidence="3" type="ORF">DD559_15195</name>
</gene>
<proteinExistence type="predicted"/>
<dbReference type="OrthoDB" id="9771666at2"/>
<dbReference type="PANTHER" id="PTHR48081:SF6">
    <property type="entry name" value="PEPTIDASE S9 PROLYL OLIGOPEPTIDASE CATALYTIC DOMAIN-CONTAINING PROTEIN"/>
    <property type="match status" value="1"/>
</dbReference>
<dbReference type="PANTHER" id="PTHR48081">
    <property type="entry name" value="AB HYDROLASE SUPERFAMILY PROTEIN C4A8.06C"/>
    <property type="match status" value="1"/>
</dbReference>
<keyword evidence="4" id="KW-1185">Reference proteome</keyword>
<protein>
    <submittedName>
        <fullName evidence="3">Alpha/beta hydrolase</fullName>
    </submittedName>
</protein>
<dbReference type="InterPro" id="IPR029058">
    <property type="entry name" value="AB_hydrolase_fold"/>
</dbReference>
<evidence type="ECO:0000259" key="2">
    <source>
        <dbReference type="Pfam" id="PF20434"/>
    </source>
</evidence>
<accession>A0A2U0SJQ3</accession>
<dbReference type="InterPro" id="IPR050300">
    <property type="entry name" value="GDXG_lipolytic_enzyme"/>
</dbReference>
<dbReference type="SUPFAM" id="SSF53474">
    <property type="entry name" value="alpha/beta-Hydrolases"/>
    <property type="match status" value="1"/>
</dbReference>
<dbReference type="Proteomes" id="UP000245890">
    <property type="component" value="Unassembled WGS sequence"/>
</dbReference>
<name>A0A2U0SJQ3_9SPHN</name>
<dbReference type="EMBL" id="QENQ01000001">
    <property type="protein sequence ID" value="PVX31559.1"/>
    <property type="molecule type" value="Genomic_DNA"/>
</dbReference>
<dbReference type="Pfam" id="PF20434">
    <property type="entry name" value="BD-FAE"/>
    <property type="match status" value="1"/>
</dbReference>